<name>A0A0A7LDD2_9ARCH</name>
<keyword evidence="1" id="KW-0472">Membrane</keyword>
<gene>
    <name evidence="2" type="ORF">Mpt1_c04340</name>
</gene>
<evidence type="ECO:0000313" key="3">
    <source>
        <dbReference type="Proteomes" id="UP000030787"/>
    </source>
</evidence>
<keyword evidence="3" id="KW-1185">Reference proteome</keyword>
<reference evidence="2 3" key="1">
    <citation type="journal article" date="2014" name="Appl. Environ. Microbiol.">
        <title>Comparative Genome Analysis of 'Candidatus Methanoplasma termitum' Indicates a New Mode of Energy Metabolism in the Seventh Order of Methanogens.</title>
        <authorList>
            <person name="Lang K."/>
            <person name="Schuldes J."/>
            <person name="Klingl A."/>
            <person name="Poehlein A."/>
            <person name="Daniel R."/>
            <person name="Brune A."/>
        </authorList>
    </citation>
    <scope>NUCLEOTIDE SEQUENCE [LARGE SCALE GENOMIC DNA]</scope>
    <source>
        <strain evidence="3">Mpt1</strain>
    </source>
</reference>
<proteinExistence type="predicted"/>
<organism evidence="2 3">
    <name type="scientific">Candidatus Methanoplasma termitum</name>
    <dbReference type="NCBI Taxonomy" id="1577791"/>
    <lineage>
        <taxon>Archaea</taxon>
        <taxon>Methanobacteriati</taxon>
        <taxon>Thermoplasmatota</taxon>
        <taxon>Thermoplasmata</taxon>
        <taxon>Methanomassiliicoccales</taxon>
        <taxon>Methanomassiliicoccaceae</taxon>
        <taxon>Candidatus Methanoplasma</taxon>
    </lineage>
</organism>
<dbReference type="AlphaFoldDB" id="A0A0A7LDD2"/>
<keyword evidence="1" id="KW-0812">Transmembrane</keyword>
<dbReference type="EMBL" id="CP010070">
    <property type="protein sequence ID" value="AIZ56327.1"/>
    <property type="molecule type" value="Genomic_DNA"/>
</dbReference>
<dbReference type="HOGENOM" id="CLU_3353804_0_0_2"/>
<accession>A0A0A7LDD2</accession>
<feature type="transmembrane region" description="Helical" evidence="1">
    <location>
        <begin position="12"/>
        <end position="31"/>
    </location>
</feature>
<keyword evidence="1" id="KW-1133">Transmembrane helix</keyword>
<protein>
    <recommendedName>
        <fullName evidence="4">DUF4044 domain-containing protein</fullName>
    </recommendedName>
</protein>
<sequence>MREEKKIKMMAWFMVGIMVLVVVVVAALWLAQNLFK</sequence>
<evidence type="ECO:0000313" key="2">
    <source>
        <dbReference type="EMBL" id="AIZ56327.1"/>
    </source>
</evidence>
<dbReference type="KEGG" id="mear:Mpt1_c04340"/>
<evidence type="ECO:0008006" key="4">
    <source>
        <dbReference type="Google" id="ProtNLM"/>
    </source>
</evidence>
<dbReference type="Proteomes" id="UP000030787">
    <property type="component" value="Chromosome"/>
</dbReference>
<evidence type="ECO:0000256" key="1">
    <source>
        <dbReference type="SAM" id="Phobius"/>
    </source>
</evidence>